<dbReference type="Proteomes" id="UP000199199">
    <property type="component" value="Unassembled WGS sequence"/>
</dbReference>
<keyword evidence="2" id="KW-1185">Reference proteome</keyword>
<sequence length="88" mass="10219">MTPSDHCLDSGIIRHDERCEYAEDPTEKTCTKASGIWICRTDCGDHLSDERTEYHDVARNVCLGIRKPVYENRDRERIECANELESPY</sequence>
<organism evidence="1 2">
    <name type="scientific">Halostagnicola kamekurae</name>
    <dbReference type="NCBI Taxonomy" id="619731"/>
    <lineage>
        <taxon>Archaea</taxon>
        <taxon>Methanobacteriati</taxon>
        <taxon>Methanobacteriota</taxon>
        <taxon>Stenosarchaea group</taxon>
        <taxon>Halobacteria</taxon>
        <taxon>Halobacteriales</taxon>
        <taxon>Natrialbaceae</taxon>
        <taxon>Halostagnicola</taxon>
    </lineage>
</organism>
<proteinExistence type="predicted"/>
<accession>A0A1I6QQH9</accession>
<gene>
    <name evidence="1" type="ORF">SAMN04488556_1445</name>
</gene>
<evidence type="ECO:0000313" key="1">
    <source>
        <dbReference type="EMBL" id="SFS54612.1"/>
    </source>
</evidence>
<protein>
    <submittedName>
        <fullName evidence="1">Uncharacterized protein</fullName>
    </submittedName>
</protein>
<dbReference type="AlphaFoldDB" id="A0A1I6QQH9"/>
<reference evidence="2" key="1">
    <citation type="submission" date="2016-10" db="EMBL/GenBank/DDBJ databases">
        <authorList>
            <person name="Varghese N."/>
            <person name="Submissions S."/>
        </authorList>
    </citation>
    <scope>NUCLEOTIDE SEQUENCE [LARGE SCALE GENOMIC DNA]</scope>
    <source>
        <strain evidence="2">DSM 22427</strain>
    </source>
</reference>
<evidence type="ECO:0000313" key="2">
    <source>
        <dbReference type="Proteomes" id="UP000199199"/>
    </source>
</evidence>
<name>A0A1I6QQH9_9EURY</name>
<dbReference type="EMBL" id="FOZS01000001">
    <property type="protein sequence ID" value="SFS54612.1"/>
    <property type="molecule type" value="Genomic_DNA"/>
</dbReference>